<comment type="caution">
    <text evidence="1">The sequence shown here is derived from an EMBL/GenBank/DDBJ whole genome shotgun (WGS) entry which is preliminary data.</text>
</comment>
<gene>
    <name evidence="1" type="ORF">D7004_18885</name>
</gene>
<organism evidence="1 2">
    <name type="scientific">Pedobacter jejuensis</name>
    <dbReference type="NCBI Taxonomy" id="1268550"/>
    <lineage>
        <taxon>Bacteria</taxon>
        <taxon>Pseudomonadati</taxon>
        <taxon>Bacteroidota</taxon>
        <taxon>Sphingobacteriia</taxon>
        <taxon>Sphingobacteriales</taxon>
        <taxon>Sphingobacteriaceae</taxon>
        <taxon>Pedobacter</taxon>
    </lineage>
</organism>
<sequence>MESNIKVWFQNNHIFIKTLSGENKSHPLTWFPKLLNASDDERQDYQISPFGIHWEKLDEDLSFEGFTSFTK</sequence>
<dbReference type="Gene3D" id="3.30.2020.40">
    <property type="entry name" value="Uncharacterised protein PF10387, DUF2442"/>
    <property type="match status" value="1"/>
</dbReference>
<keyword evidence="2" id="KW-1185">Reference proteome</keyword>
<dbReference type="Pfam" id="PF10387">
    <property type="entry name" value="DUF2442"/>
    <property type="match status" value="1"/>
</dbReference>
<protein>
    <submittedName>
        <fullName evidence="1">DUF2442 domain-containing protein</fullName>
    </submittedName>
</protein>
<dbReference type="EMBL" id="RBEE01000044">
    <property type="protein sequence ID" value="RNL50269.1"/>
    <property type="molecule type" value="Genomic_DNA"/>
</dbReference>
<dbReference type="Proteomes" id="UP000274046">
    <property type="component" value="Unassembled WGS sequence"/>
</dbReference>
<evidence type="ECO:0000313" key="2">
    <source>
        <dbReference type="Proteomes" id="UP000274046"/>
    </source>
</evidence>
<dbReference type="InterPro" id="IPR018841">
    <property type="entry name" value="DUF2442"/>
</dbReference>
<dbReference type="AlphaFoldDB" id="A0A3N0BNN3"/>
<dbReference type="OrthoDB" id="9807561at2"/>
<reference evidence="1 2" key="1">
    <citation type="submission" date="2018-10" db="EMBL/GenBank/DDBJ databases">
        <title>Genome sequencing of Pedobacter jejuensis TNB23.</title>
        <authorList>
            <person name="Cho Y.-J."/>
            <person name="Cho A."/>
            <person name="Kim O.-S."/>
        </authorList>
    </citation>
    <scope>NUCLEOTIDE SEQUENCE [LARGE SCALE GENOMIC DNA]</scope>
    <source>
        <strain evidence="1 2">TNB23</strain>
    </source>
</reference>
<name>A0A3N0BNN3_9SPHI</name>
<evidence type="ECO:0000313" key="1">
    <source>
        <dbReference type="EMBL" id="RNL50269.1"/>
    </source>
</evidence>
<accession>A0A3N0BNN3</accession>
<proteinExistence type="predicted"/>
<dbReference type="RefSeq" id="WP_123207381.1">
    <property type="nucleotide sequence ID" value="NZ_RBEE01000044.1"/>
</dbReference>